<protein>
    <submittedName>
        <fullName evidence="2">Uncharacterized protein</fullName>
    </submittedName>
</protein>
<feature type="non-terminal residue" evidence="2">
    <location>
        <position position="1"/>
    </location>
</feature>
<name>A0A0L6U9T6_9BASI</name>
<evidence type="ECO:0000313" key="2">
    <source>
        <dbReference type="EMBL" id="KNZ45271.1"/>
    </source>
</evidence>
<gene>
    <name evidence="2" type="ORF">VP01_830g3</name>
</gene>
<evidence type="ECO:0000313" key="3">
    <source>
        <dbReference type="Proteomes" id="UP000037035"/>
    </source>
</evidence>
<dbReference type="AlphaFoldDB" id="A0A0L6U9T6"/>
<organism evidence="2 3">
    <name type="scientific">Puccinia sorghi</name>
    <dbReference type="NCBI Taxonomy" id="27349"/>
    <lineage>
        <taxon>Eukaryota</taxon>
        <taxon>Fungi</taxon>
        <taxon>Dikarya</taxon>
        <taxon>Basidiomycota</taxon>
        <taxon>Pucciniomycotina</taxon>
        <taxon>Pucciniomycetes</taxon>
        <taxon>Pucciniales</taxon>
        <taxon>Pucciniaceae</taxon>
        <taxon>Puccinia</taxon>
    </lineage>
</organism>
<dbReference type="EMBL" id="LAVV01013838">
    <property type="protein sequence ID" value="KNZ45271.1"/>
    <property type="molecule type" value="Genomic_DNA"/>
</dbReference>
<evidence type="ECO:0000256" key="1">
    <source>
        <dbReference type="SAM" id="MobiDB-lite"/>
    </source>
</evidence>
<dbReference type="Proteomes" id="UP000037035">
    <property type="component" value="Unassembled WGS sequence"/>
</dbReference>
<feature type="region of interest" description="Disordered" evidence="1">
    <location>
        <begin position="69"/>
        <end position="89"/>
    </location>
</feature>
<comment type="caution">
    <text evidence="2">The sequence shown here is derived from an EMBL/GenBank/DDBJ whole genome shotgun (WGS) entry which is preliminary data.</text>
</comment>
<reference evidence="2 3" key="1">
    <citation type="submission" date="2015-08" db="EMBL/GenBank/DDBJ databases">
        <title>Next Generation Sequencing and Analysis of the Genome of Puccinia sorghi L Schw, the Causal Agent of Maize Common Rust.</title>
        <authorList>
            <person name="Rochi L."/>
            <person name="Burguener G."/>
            <person name="Darino M."/>
            <person name="Turjanski A."/>
            <person name="Kreff E."/>
            <person name="Dieguez M.J."/>
            <person name="Sacco F."/>
        </authorList>
    </citation>
    <scope>NUCLEOTIDE SEQUENCE [LARGE SCALE GENOMIC DNA]</scope>
    <source>
        <strain evidence="2 3">RO10H11247</strain>
    </source>
</reference>
<feature type="compositionally biased region" description="Basic residues" evidence="1">
    <location>
        <begin position="72"/>
        <end position="89"/>
    </location>
</feature>
<sequence length="89" mass="10968">TPQENSELVKHYLRVLKLRKEEYIRNYKPSDWELLTREEQLILATYHAHLRDEESLETQLLINQYNRENKEKKRLSDKKRYLAKSKRNP</sequence>
<proteinExistence type="predicted"/>
<accession>A0A0L6U9T6</accession>
<dbReference type="OrthoDB" id="2509372at2759"/>
<dbReference type="VEuPathDB" id="FungiDB:VP01_830g3"/>
<keyword evidence="3" id="KW-1185">Reference proteome</keyword>